<dbReference type="Proteomes" id="UP000324632">
    <property type="component" value="Chromosome 11"/>
</dbReference>
<organism evidence="2 3">
    <name type="scientific">Triplophysa tibetana</name>
    <dbReference type="NCBI Taxonomy" id="1572043"/>
    <lineage>
        <taxon>Eukaryota</taxon>
        <taxon>Metazoa</taxon>
        <taxon>Chordata</taxon>
        <taxon>Craniata</taxon>
        <taxon>Vertebrata</taxon>
        <taxon>Euteleostomi</taxon>
        <taxon>Actinopterygii</taxon>
        <taxon>Neopterygii</taxon>
        <taxon>Teleostei</taxon>
        <taxon>Ostariophysi</taxon>
        <taxon>Cypriniformes</taxon>
        <taxon>Nemacheilidae</taxon>
        <taxon>Triplophysa</taxon>
    </lineage>
</organism>
<dbReference type="GO" id="GO:0031122">
    <property type="term" value="P:cytoplasmic microtubule organization"/>
    <property type="evidence" value="ECO:0007669"/>
    <property type="project" value="InterPro"/>
</dbReference>
<feature type="compositionally biased region" description="Polar residues" evidence="1">
    <location>
        <begin position="263"/>
        <end position="275"/>
    </location>
</feature>
<dbReference type="PANTHER" id="PTHR31191:SF4">
    <property type="entry name" value="CENTROSOMAL PROTEIN OF 126 KDA"/>
    <property type="match status" value="1"/>
</dbReference>
<keyword evidence="3" id="KW-1185">Reference proteome</keyword>
<name>A0A5A9NYL0_9TELE</name>
<feature type="compositionally biased region" description="Polar residues" evidence="1">
    <location>
        <begin position="292"/>
        <end position="309"/>
    </location>
</feature>
<dbReference type="InterPro" id="IPR028257">
    <property type="entry name" value="CEP126"/>
</dbReference>
<dbReference type="PANTHER" id="PTHR31191">
    <property type="entry name" value="CENTROSOMAL PROTEIN CEP126"/>
    <property type="match status" value="1"/>
</dbReference>
<dbReference type="GO" id="GO:0007052">
    <property type="term" value="P:mitotic spindle organization"/>
    <property type="evidence" value="ECO:0007669"/>
    <property type="project" value="InterPro"/>
</dbReference>
<feature type="region of interest" description="Disordered" evidence="1">
    <location>
        <begin position="292"/>
        <end position="356"/>
    </location>
</feature>
<dbReference type="GO" id="GO:0005813">
    <property type="term" value="C:centrosome"/>
    <property type="evidence" value="ECO:0007669"/>
    <property type="project" value="InterPro"/>
</dbReference>
<sequence length="730" mass="80447">MTPFNDRNAQGNILKDKETAVAHCKTQTLPVTTPLEFSNLPEEFKSESKLQTKTLEEKYSKHSPEWQTSVSASRSKHRFYETTSDHGAHSRTDQISDVQPLETQSSSQSHKHKTDVDIASGFKKECKPLTTEESASRDLQNPKKESEITKEEPDGTSAEPMTHPTPNCSNARFLKGILKNDLKTKSGNVKFTYTPNHLLFTKEVAILIRDSVELARAKLNEPEHNRTIKKKLRWFDEVNGIEGAEVDGIFKDPGKQPAAKSGHANSPQQTRKQLSADQGSYYVNSLSGVSKNISSKTPSAPAGPQSTRQAWADVGPQENRTQEHIREPTSQKGGCCVWGPRAPRRARSARPVPGSITSRARKGTIIRPQSAREAQHVAKAQGKMLVPRPPPKQDVVECDFDDISKAVNYSIQSQPLAQMEQVLCRDNPDSQATAHQPVLKADAVCVPVPPYYTYNHESVSKGVCSLSPPVENAERRCGKNRIGLDRTPTDEEITLLWHGVRSALASKDGDPQSFLSHNGVLSAPPQACASLSHVTINGDSLISGVKGVSRMGGFFLSSSNMRNPIRRQMMESNMVKNRATDGTRNQTTGTLQRKNYLSDQVTVPRAPHPDKNQAAVYGEVTDGEHDATTWVQFHKTCNAPIGPQSKRMQSLNVSALTAEEQKILQSLERLNQRLQYVKDTAAGNPAVKGIFASAPGFNQTGENVGVAVRRRGVSTDNRTQTRQRYGLHLP</sequence>
<evidence type="ECO:0000313" key="3">
    <source>
        <dbReference type="Proteomes" id="UP000324632"/>
    </source>
</evidence>
<feature type="compositionally biased region" description="Basic and acidic residues" evidence="1">
    <location>
        <begin position="320"/>
        <end position="329"/>
    </location>
</feature>
<feature type="region of interest" description="Disordered" evidence="1">
    <location>
        <begin position="43"/>
        <end position="169"/>
    </location>
</feature>
<feature type="compositionally biased region" description="Basic and acidic residues" evidence="1">
    <location>
        <begin position="43"/>
        <end position="64"/>
    </location>
</feature>
<dbReference type="EMBL" id="SOYY01000011">
    <property type="protein sequence ID" value="KAA0714872.1"/>
    <property type="molecule type" value="Genomic_DNA"/>
</dbReference>
<gene>
    <name evidence="2" type="ORF">E1301_Tti016044</name>
</gene>
<dbReference type="GO" id="GO:1905515">
    <property type="term" value="P:non-motile cilium assembly"/>
    <property type="evidence" value="ECO:0007669"/>
    <property type="project" value="InterPro"/>
</dbReference>
<dbReference type="GO" id="GO:0030496">
    <property type="term" value="C:midbody"/>
    <property type="evidence" value="ECO:0007669"/>
    <property type="project" value="TreeGrafter"/>
</dbReference>
<evidence type="ECO:0000256" key="1">
    <source>
        <dbReference type="SAM" id="MobiDB-lite"/>
    </source>
</evidence>
<dbReference type="Pfam" id="PF15352">
    <property type="entry name" value="K1377"/>
    <property type="match status" value="2"/>
</dbReference>
<feature type="region of interest" description="Disordered" evidence="1">
    <location>
        <begin position="247"/>
        <end position="275"/>
    </location>
</feature>
<feature type="compositionally biased region" description="Basic and acidic residues" evidence="1">
    <location>
        <begin position="78"/>
        <end position="94"/>
    </location>
</feature>
<feature type="compositionally biased region" description="Basic and acidic residues" evidence="1">
    <location>
        <begin position="134"/>
        <end position="153"/>
    </location>
</feature>
<reference evidence="2 3" key="1">
    <citation type="journal article" date="2019" name="Mol. Ecol. Resour.">
        <title>Chromosome-level genome assembly of Triplophysa tibetana, a fish adapted to the harsh high-altitude environment of the Tibetan Plateau.</title>
        <authorList>
            <person name="Yang X."/>
            <person name="Liu H."/>
            <person name="Ma Z."/>
            <person name="Zou Y."/>
            <person name="Zou M."/>
            <person name="Mao Y."/>
            <person name="Li X."/>
            <person name="Wang H."/>
            <person name="Chen T."/>
            <person name="Wang W."/>
            <person name="Yang R."/>
        </authorList>
    </citation>
    <scope>NUCLEOTIDE SEQUENCE [LARGE SCALE GENOMIC DNA]</scope>
    <source>
        <strain evidence="2">TTIB1903HZAU</strain>
        <tissue evidence="2">Muscle</tissue>
    </source>
</reference>
<accession>A0A5A9NYL0</accession>
<dbReference type="AlphaFoldDB" id="A0A5A9NYL0"/>
<proteinExistence type="predicted"/>
<dbReference type="GO" id="GO:0097546">
    <property type="term" value="C:ciliary base"/>
    <property type="evidence" value="ECO:0007669"/>
    <property type="project" value="InterPro"/>
</dbReference>
<protein>
    <submittedName>
        <fullName evidence="2">Centrosomal protein of 126 kDa</fullName>
    </submittedName>
</protein>
<feature type="compositionally biased region" description="Polar residues" evidence="1">
    <location>
        <begin position="95"/>
        <end position="108"/>
    </location>
</feature>
<comment type="caution">
    <text evidence="2">The sequence shown here is derived from an EMBL/GenBank/DDBJ whole genome shotgun (WGS) entry which is preliminary data.</text>
</comment>
<evidence type="ECO:0000313" key="2">
    <source>
        <dbReference type="EMBL" id="KAA0714872.1"/>
    </source>
</evidence>